<sequence length="96" mass="10819">MAATDPHSAIVDAIKRRVLLRFRYNGRVRTVQPYCVGVSTAGRDVLRAIEVGGARFGKLWTLSEMSDVQVLEQTFTPDDPNYNPDDKGMTKIYCRI</sequence>
<dbReference type="EMBL" id="JBHSDU010000003">
    <property type="protein sequence ID" value="MFC4309374.1"/>
    <property type="molecule type" value="Genomic_DNA"/>
</dbReference>
<evidence type="ECO:0000313" key="1">
    <source>
        <dbReference type="EMBL" id="MFC4309374.1"/>
    </source>
</evidence>
<protein>
    <recommendedName>
        <fullName evidence="3">WYL domain-containing protein</fullName>
    </recommendedName>
</protein>
<dbReference type="PROSITE" id="PS52050">
    <property type="entry name" value="WYL"/>
    <property type="match status" value="1"/>
</dbReference>
<comment type="caution">
    <text evidence="1">The sequence shown here is derived from an EMBL/GenBank/DDBJ whole genome shotgun (WGS) entry which is preliminary data.</text>
</comment>
<evidence type="ECO:0000313" key="2">
    <source>
        <dbReference type="Proteomes" id="UP001595904"/>
    </source>
</evidence>
<name>A0ABV8SSK9_9GAMM</name>
<keyword evidence="2" id="KW-1185">Reference proteome</keyword>
<gene>
    <name evidence="1" type="ORF">ACFPN2_09805</name>
</gene>
<reference evidence="2" key="1">
    <citation type="journal article" date="2019" name="Int. J. Syst. Evol. Microbiol.">
        <title>The Global Catalogue of Microorganisms (GCM) 10K type strain sequencing project: providing services to taxonomists for standard genome sequencing and annotation.</title>
        <authorList>
            <consortium name="The Broad Institute Genomics Platform"/>
            <consortium name="The Broad Institute Genome Sequencing Center for Infectious Disease"/>
            <person name="Wu L."/>
            <person name="Ma J."/>
        </authorList>
    </citation>
    <scope>NUCLEOTIDE SEQUENCE [LARGE SCALE GENOMIC DNA]</scope>
    <source>
        <strain evidence="2">CGMCC 1.10759</strain>
    </source>
</reference>
<dbReference type="RefSeq" id="WP_380596428.1">
    <property type="nucleotide sequence ID" value="NZ_JBHSDU010000003.1"/>
</dbReference>
<dbReference type="Proteomes" id="UP001595904">
    <property type="component" value="Unassembled WGS sequence"/>
</dbReference>
<evidence type="ECO:0008006" key="3">
    <source>
        <dbReference type="Google" id="ProtNLM"/>
    </source>
</evidence>
<accession>A0ABV8SSK9</accession>
<organism evidence="1 2">
    <name type="scientific">Steroidobacter flavus</name>
    <dbReference type="NCBI Taxonomy" id="1842136"/>
    <lineage>
        <taxon>Bacteria</taxon>
        <taxon>Pseudomonadati</taxon>
        <taxon>Pseudomonadota</taxon>
        <taxon>Gammaproteobacteria</taxon>
        <taxon>Steroidobacterales</taxon>
        <taxon>Steroidobacteraceae</taxon>
        <taxon>Steroidobacter</taxon>
    </lineage>
</organism>
<proteinExistence type="predicted"/>